<evidence type="ECO:0000313" key="4">
    <source>
        <dbReference type="Proteomes" id="UP000015354"/>
    </source>
</evidence>
<dbReference type="OrthoDB" id="270381at2759"/>
<evidence type="ECO:0000313" key="3">
    <source>
        <dbReference type="EMBL" id="EPY21805.1"/>
    </source>
</evidence>
<name>S9VBE4_9TRYP</name>
<proteinExistence type="predicted"/>
<evidence type="ECO:0000256" key="1">
    <source>
        <dbReference type="SAM" id="Phobius"/>
    </source>
</evidence>
<dbReference type="EMBL" id="ATMH01008480">
    <property type="protein sequence ID" value="EPY21805.1"/>
    <property type="molecule type" value="Genomic_DNA"/>
</dbReference>
<evidence type="ECO:0000313" key="2">
    <source>
        <dbReference type="EMBL" id="EPY20385.1"/>
    </source>
</evidence>
<comment type="caution">
    <text evidence="2">The sequence shown here is derived from an EMBL/GenBank/DDBJ whole genome shotgun (WGS) entry which is preliminary data.</text>
</comment>
<accession>S9VBE4</accession>
<protein>
    <submittedName>
        <fullName evidence="2">Uncharacterized protein</fullName>
    </submittedName>
</protein>
<dbReference type="AlphaFoldDB" id="S9VBE4"/>
<gene>
    <name evidence="3" type="ORF">STCU_08480</name>
    <name evidence="2" type="ORF">STCU_09018</name>
</gene>
<keyword evidence="4" id="KW-1185">Reference proteome</keyword>
<feature type="transmembrane region" description="Helical" evidence="1">
    <location>
        <begin position="12"/>
        <end position="39"/>
    </location>
</feature>
<dbReference type="EMBL" id="ATMH01009018">
    <property type="protein sequence ID" value="EPY20385.1"/>
    <property type="molecule type" value="Genomic_DNA"/>
</dbReference>
<reference evidence="2 4" key="1">
    <citation type="journal article" date="2013" name="PLoS ONE">
        <title>Predicting the Proteins of Angomonas deanei, Strigomonas culicis and Their Respective Endosymbionts Reveals New Aspects of the Trypanosomatidae Family.</title>
        <authorList>
            <person name="Motta M.C."/>
            <person name="Martins A.C."/>
            <person name="de Souza S.S."/>
            <person name="Catta-Preta C.M."/>
            <person name="Silva R."/>
            <person name="Klein C.C."/>
            <person name="de Almeida L.G."/>
            <person name="de Lima Cunha O."/>
            <person name="Ciapina L.P."/>
            <person name="Brocchi M."/>
            <person name="Colabardini A.C."/>
            <person name="de Araujo Lima B."/>
            <person name="Machado C.R."/>
            <person name="de Almeida Soares C.M."/>
            <person name="Probst C.M."/>
            <person name="de Menezes C.B."/>
            <person name="Thompson C.E."/>
            <person name="Bartholomeu D.C."/>
            <person name="Gradia D.F."/>
            <person name="Pavoni D.P."/>
            <person name="Grisard E.C."/>
            <person name="Fantinatti-Garboggini F."/>
            <person name="Marchini F.K."/>
            <person name="Rodrigues-Luiz G.F."/>
            <person name="Wagner G."/>
            <person name="Goldman G.H."/>
            <person name="Fietto J.L."/>
            <person name="Elias M.C."/>
            <person name="Goldman M.H."/>
            <person name="Sagot M.F."/>
            <person name="Pereira M."/>
            <person name="Stoco P.H."/>
            <person name="de Mendonca-Neto R.P."/>
            <person name="Teixeira S.M."/>
            <person name="Maciel T.E."/>
            <person name="de Oliveira Mendes T.A."/>
            <person name="Urmenyi T.P."/>
            <person name="de Souza W."/>
            <person name="Schenkman S."/>
            <person name="de Vasconcelos A.T."/>
        </authorList>
    </citation>
    <scope>NUCLEOTIDE SEQUENCE [LARGE SCALE GENOMIC DNA]</scope>
</reference>
<keyword evidence="1" id="KW-1133">Transmembrane helix</keyword>
<keyword evidence="1" id="KW-0812">Transmembrane</keyword>
<keyword evidence="1" id="KW-0472">Membrane</keyword>
<dbReference type="Proteomes" id="UP000015354">
    <property type="component" value="Unassembled WGS sequence"/>
</dbReference>
<feature type="transmembrane region" description="Helical" evidence="1">
    <location>
        <begin position="51"/>
        <end position="69"/>
    </location>
</feature>
<organism evidence="2 4">
    <name type="scientific">Strigomonas culicis</name>
    <dbReference type="NCBI Taxonomy" id="28005"/>
    <lineage>
        <taxon>Eukaryota</taxon>
        <taxon>Discoba</taxon>
        <taxon>Euglenozoa</taxon>
        <taxon>Kinetoplastea</taxon>
        <taxon>Metakinetoplastina</taxon>
        <taxon>Trypanosomatida</taxon>
        <taxon>Trypanosomatidae</taxon>
        <taxon>Strigomonadinae</taxon>
        <taxon>Strigomonas</taxon>
    </lineage>
</organism>
<reference evidence="2" key="2">
    <citation type="submission" date="2013-03" db="EMBL/GenBank/DDBJ databases">
        <authorList>
            <person name="Motta M.C.M."/>
            <person name="Martins A.C.A."/>
            <person name="Preta C.M.C.C."/>
            <person name="Silva R."/>
            <person name="de Souza S.S."/>
            <person name="Klein C.C."/>
            <person name="de Almeida L.G.P."/>
            <person name="Cunha O.L."/>
            <person name="Colabardini A.C."/>
            <person name="Lima B.A."/>
            <person name="Machado C.R."/>
            <person name="Soares C.M.A."/>
            <person name="de Menezes C.B.A."/>
            <person name="Bartolomeu D.C."/>
            <person name="Grisard E.C."/>
            <person name="Fantinatti-Garboggini F."/>
            <person name="Rodrigues-Luiz G.F."/>
            <person name="Wagner G."/>
            <person name="Goldman G.H."/>
            <person name="Fietto J.L.R."/>
            <person name="Ciapina L.P."/>
            <person name="Brocchi M."/>
            <person name="Elias M.C."/>
            <person name="Goldman M.H.S."/>
            <person name="Sagot M.-F."/>
            <person name="Pereira M."/>
            <person name="Stoco P.H."/>
            <person name="Teixeira S.M.R."/>
            <person name="de Mendonca-Neto R.P."/>
            <person name="Maciel T.E.F."/>
            <person name="Mendes T.A.O."/>
            <person name="Urmenyi T.P."/>
            <person name="Teixeira M.M.G."/>
            <person name="de Camargo E.F.P."/>
            <person name="de Sousa W."/>
            <person name="Schenkman S."/>
            <person name="de Vasconcelos A.T.R."/>
        </authorList>
    </citation>
    <scope>NUCLEOTIDE SEQUENCE</scope>
</reference>
<sequence length="352" mass="38501">MGVVDVLYDLSHYWSVTSAALVIVIPWTLVVGLLAYYYLFKKPKQYSERDLAPFLYFFAALTSGATAGFDQRLMHLFHPALLRRGADGTGGVSRGVLRAMARCLCARLGAIAAMSEEVVLQKQSGLRVNCEALVDFERAKAVRCQLAWVARLPSVAKSAAVSDAALWQRVEAGPPLFHVTSFHIAPQAPDVFDVLQYVDLEDFEPFVEEFVLHLVLCRPLAAAVAVMHESLRAHYAEAAAQAELEQKMRRAVQVCGGLRDPTGDATLKEKRVVRRAAAAATEGGGAEGKTSEVEAIEMVYVLEGRTRNLEVEVRVIFAGLQCYVIRYNVTLQADTRTQVVLDGETGGTTLVA</sequence>